<name>A0ABU9LYJ4_9BACT</name>
<reference evidence="4 5" key="1">
    <citation type="journal article" date="2018" name="Arch. Microbiol.">
        <title>Hymenobacter segetis sp. nov., isolated from soil.</title>
        <authorList>
            <person name="Ten L.N."/>
            <person name="Lim S.J."/>
            <person name="Kim B.O."/>
            <person name="Kang I.K."/>
            <person name="Jung H.Y."/>
        </authorList>
    </citation>
    <scope>NUCLEOTIDE SEQUENCE [LARGE SCALE GENOMIC DNA]</scope>
    <source>
        <strain evidence="4 5">S7-3-11</strain>
    </source>
</reference>
<gene>
    <name evidence="4" type="ORF">AAFH49_13340</name>
</gene>
<feature type="signal peptide" evidence="2">
    <location>
        <begin position="1"/>
        <end position="26"/>
    </location>
</feature>
<dbReference type="Gene3D" id="2.130.10.130">
    <property type="entry name" value="Integrin alpha, N-terminal"/>
    <property type="match status" value="2"/>
</dbReference>
<feature type="domain" description="SbsA Ig-like" evidence="3">
    <location>
        <begin position="28"/>
        <end position="113"/>
    </location>
</feature>
<proteinExistence type="predicted"/>
<dbReference type="NCBIfam" id="TIGR04183">
    <property type="entry name" value="Por_Secre_tail"/>
    <property type="match status" value="1"/>
</dbReference>
<dbReference type="InterPro" id="IPR028994">
    <property type="entry name" value="Integrin_alpha_N"/>
</dbReference>
<dbReference type="Proteomes" id="UP001479606">
    <property type="component" value="Unassembled WGS sequence"/>
</dbReference>
<dbReference type="RefSeq" id="WP_342298847.1">
    <property type="nucleotide sequence ID" value="NZ_JBCEVZ010000031.1"/>
</dbReference>
<keyword evidence="5" id="KW-1185">Reference proteome</keyword>
<sequence>MMPYYPFARRAFGLGALLLMAGTAGAQALVFTGISPAANAVAAPRSGPLTVSFNQPLSPGSAAALQVFSSQRGGRRTGATPATVSSNMLLFSPRPYDFRPGETVQYTVTTAATAGTALARARVAQLTTAVGGTGRGSFGVSNSVGVGPNPQGVAVGDLDGDGDLDLVTANADYFTVGPSTVSVRLNNGAGSFSGTQNLPVGRGVNNVVLGDVDGDGDLDFVTANFYGATASVRLNDGLGQFSGTQEVPVGVSYNNFPGAAALGDVDGDGDLDLLVVCGGNNGVVSIRLNDGTGVFAGGTNVFVDLGSQGLALGDLDNDGDLDLVTANNSAAGSVEVRLNAGNGLFAGTGRVAVGTRPYAVALADIDGDGDLDLAAANSESPTASVRVNDGTGAFSGTQEVTVSPTSTNPGSYSLAFGDVDADGDADLLVADAQNASVSVRANNGTGTFTGTLRVAVGTSPASLALGDMDADGDLDLVVARYNNTAGVCLNGGTGPLAAGAGSPSPALGFFPNPAHGTAILTGTAPGTRVTVLDALGRPVLTATADATGTAALVLPASLASGVYVVRAGTASGRLLVE</sequence>
<evidence type="ECO:0000259" key="3">
    <source>
        <dbReference type="Pfam" id="PF13205"/>
    </source>
</evidence>
<feature type="chain" id="PRO_5046788295" evidence="2">
    <location>
        <begin position="27"/>
        <end position="577"/>
    </location>
</feature>
<evidence type="ECO:0000256" key="2">
    <source>
        <dbReference type="SAM" id="SignalP"/>
    </source>
</evidence>
<protein>
    <submittedName>
        <fullName evidence="4">T9SS type A sorting domain-containing protein</fullName>
    </submittedName>
</protein>
<dbReference type="Pfam" id="PF13517">
    <property type="entry name" value="FG-GAP_3"/>
    <property type="match status" value="3"/>
</dbReference>
<dbReference type="EMBL" id="JBCEVZ010000031">
    <property type="protein sequence ID" value="MEL5995197.1"/>
    <property type="molecule type" value="Genomic_DNA"/>
</dbReference>
<dbReference type="SUPFAM" id="SSF69318">
    <property type="entry name" value="Integrin alpha N-terminal domain"/>
    <property type="match status" value="1"/>
</dbReference>
<dbReference type="InterPro" id="IPR026444">
    <property type="entry name" value="Secre_tail"/>
</dbReference>
<dbReference type="Pfam" id="PF13205">
    <property type="entry name" value="Big_5"/>
    <property type="match status" value="1"/>
</dbReference>
<evidence type="ECO:0000256" key="1">
    <source>
        <dbReference type="ARBA" id="ARBA00022729"/>
    </source>
</evidence>
<evidence type="ECO:0000313" key="5">
    <source>
        <dbReference type="Proteomes" id="UP001479606"/>
    </source>
</evidence>
<dbReference type="InterPro" id="IPR032812">
    <property type="entry name" value="SbsA_Ig"/>
</dbReference>
<dbReference type="PANTHER" id="PTHR46580:SF2">
    <property type="entry name" value="MAM DOMAIN-CONTAINING PROTEIN"/>
    <property type="match status" value="1"/>
</dbReference>
<dbReference type="PANTHER" id="PTHR46580">
    <property type="entry name" value="SENSOR KINASE-RELATED"/>
    <property type="match status" value="1"/>
</dbReference>
<dbReference type="InterPro" id="IPR013517">
    <property type="entry name" value="FG-GAP"/>
</dbReference>
<comment type="caution">
    <text evidence="4">The sequence shown here is derived from an EMBL/GenBank/DDBJ whole genome shotgun (WGS) entry which is preliminary data.</text>
</comment>
<organism evidence="4 5">
    <name type="scientific">Hymenobacter segetis</name>
    <dbReference type="NCBI Taxonomy" id="2025509"/>
    <lineage>
        <taxon>Bacteria</taxon>
        <taxon>Pseudomonadati</taxon>
        <taxon>Bacteroidota</taxon>
        <taxon>Cytophagia</taxon>
        <taxon>Cytophagales</taxon>
        <taxon>Hymenobacteraceae</taxon>
        <taxon>Hymenobacter</taxon>
    </lineage>
</organism>
<evidence type="ECO:0000313" key="4">
    <source>
        <dbReference type="EMBL" id="MEL5995197.1"/>
    </source>
</evidence>
<keyword evidence="1 2" id="KW-0732">Signal</keyword>
<accession>A0ABU9LYJ4</accession>